<reference evidence="1 2" key="1">
    <citation type="submission" date="2018-10" db="EMBL/GenBank/DDBJ databases">
        <title>Genomic Encyclopedia of Archaeal and Bacterial Type Strains, Phase II (KMG-II): from individual species to whole genera.</title>
        <authorList>
            <person name="Goeker M."/>
        </authorList>
    </citation>
    <scope>NUCLEOTIDE SEQUENCE [LARGE SCALE GENOMIC DNA]</scope>
    <source>
        <strain evidence="1 2">DSM 29317</strain>
    </source>
</reference>
<evidence type="ECO:0000313" key="2">
    <source>
        <dbReference type="Proteomes" id="UP000271700"/>
    </source>
</evidence>
<comment type="caution">
    <text evidence="1">The sequence shown here is derived from an EMBL/GenBank/DDBJ whole genome shotgun (WGS) entry which is preliminary data.</text>
</comment>
<keyword evidence="2" id="KW-1185">Reference proteome</keyword>
<dbReference type="EMBL" id="RCCT01000002">
    <property type="protein sequence ID" value="RLK08097.1"/>
    <property type="molecule type" value="Genomic_DNA"/>
</dbReference>
<organism evidence="1 2">
    <name type="scientific">Ruegeria conchae</name>
    <dbReference type="NCBI Taxonomy" id="981384"/>
    <lineage>
        <taxon>Bacteria</taxon>
        <taxon>Pseudomonadati</taxon>
        <taxon>Pseudomonadota</taxon>
        <taxon>Alphaproteobacteria</taxon>
        <taxon>Rhodobacterales</taxon>
        <taxon>Roseobacteraceae</taxon>
        <taxon>Ruegeria</taxon>
    </lineage>
</organism>
<gene>
    <name evidence="1" type="ORF">CLV75_1766</name>
</gene>
<accession>A0A497ZYL9</accession>
<sequence>MQLEKINRKVEYAEFAQFARLAYSNEWDDLGEVRLILYKSIGYRCSGRAVNSVDSAPSDP</sequence>
<protein>
    <submittedName>
        <fullName evidence="1">Uncharacterized protein</fullName>
    </submittedName>
</protein>
<dbReference type="Proteomes" id="UP000271700">
    <property type="component" value="Unassembled WGS sequence"/>
</dbReference>
<dbReference type="AlphaFoldDB" id="A0A497ZYL9"/>
<proteinExistence type="predicted"/>
<evidence type="ECO:0000313" key="1">
    <source>
        <dbReference type="EMBL" id="RLK08097.1"/>
    </source>
</evidence>
<dbReference type="STRING" id="981384.GCA_000192475_04371"/>
<name>A0A497ZYL9_9RHOB</name>